<feature type="compositionally biased region" description="Basic residues" evidence="1">
    <location>
        <begin position="29"/>
        <end position="39"/>
    </location>
</feature>
<protein>
    <submittedName>
        <fullName evidence="2">NSUN2</fullName>
        <ecNumber evidence="2">2.1.1.203</ecNumber>
    </submittedName>
</protein>
<dbReference type="GO" id="GO:0016428">
    <property type="term" value="F:tRNA (cytidine-5-)-methyltransferase activity"/>
    <property type="evidence" value="ECO:0007669"/>
    <property type="project" value="TreeGrafter"/>
</dbReference>
<gene>
    <name evidence="2" type="ORF">MCOR_37001</name>
</gene>
<dbReference type="GO" id="GO:0005634">
    <property type="term" value="C:nucleus"/>
    <property type="evidence" value="ECO:0007669"/>
    <property type="project" value="TreeGrafter"/>
</dbReference>
<dbReference type="Gene3D" id="3.40.50.150">
    <property type="entry name" value="Vaccinia Virus protein VP39"/>
    <property type="match status" value="1"/>
</dbReference>
<dbReference type="Proteomes" id="UP000507470">
    <property type="component" value="Unassembled WGS sequence"/>
</dbReference>
<evidence type="ECO:0000313" key="3">
    <source>
        <dbReference type="Proteomes" id="UP000507470"/>
    </source>
</evidence>
<dbReference type="GO" id="GO:0030488">
    <property type="term" value="P:tRNA methylation"/>
    <property type="evidence" value="ECO:0007669"/>
    <property type="project" value="TreeGrafter"/>
</dbReference>
<dbReference type="InterPro" id="IPR023267">
    <property type="entry name" value="RCMT"/>
</dbReference>
<dbReference type="OrthoDB" id="6093671at2759"/>
<evidence type="ECO:0000313" key="2">
    <source>
        <dbReference type="EMBL" id="CAC5403092.1"/>
    </source>
</evidence>
<evidence type="ECO:0000256" key="1">
    <source>
        <dbReference type="SAM" id="MobiDB-lite"/>
    </source>
</evidence>
<keyword evidence="2" id="KW-0489">Methyltransferase</keyword>
<keyword evidence="2" id="KW-0808">Transferase</keyword>
<name>A0A6J8D6Y5_MYTCO</name>
<dbReference type="EMBL" id="CACVKT020006661">
    <property type="protein sequence ID" value="CAC5403092.1"/>
    <property type="molecule type" value="Genomic_DNA"/>
</dbReference>
<dbReference type="GO" id="GO:0005737">
    <property type="term" value="C:cytoplasm"/>
    <property type="evidence" value="ECO:0007669"/>
    <property type="project" value="TreeGrafter"/>
</dbReference>
<dbReference type="GO" id="GO:0000049">
    <property type="term" value="F:tRNA binding"/>
    <property type="evidence" value="ECO:0007669"/>
    <property type="project" value="TreeGrafter"/>
</dbReference>
<accession>A0A6J8D6Y5</accession>
<sequence length="151" mass="17660">MITIGTKIHACCKNIFTLDKLPSLIMARSKKAGRRGKQKGNRDRDDRDNGDKRENKHTDYPATKKTNAQYEQYYKEQGIIKEAEWEAFLESMKQPLPTTFRITGFRGEAQEMLKIIKNEYITKLVSNDDCPVHSLPWYPNELGDRNQQERH</sequence>
<organism evidence="2 3">
    <name type="scientific">Mytilus coruscus</name>
    <name type="common">Sea mussel</name>
    <dbReference type="NCBI Taxonomy" id="42192"/>
    <lineage>
        <taxon>Eukaryota</taxon>
        <taxon>Metazoa</taxon>
        <taxon>Spiralia</taxon>
        <taxon>Lophotrochozoa</taxon>
        <taxon>Mollusca</taxon>
        <taxon>Bivalvia</taxon>
        <taxon>Autobranchia</taxon>
        <taxon>Pteriomorphia</taxon>
        <taxon>Mytilida</taxon>
        <taxon>Mytiloidea</taxon>
        <taxon>Mytilidae</taxon>
        <taxon>Mytilinae</taxon>
        <taxon>Mytilus</taxon>
    </lineage>
</organism>
<dbReference type="InterPro" id="IPR029063">
    <property type="entry name" value="SAM-dependent_MTases_sf"/>
</dbReference>
<keyword evidence="3" id="KW-1185">Reference proteome</keyword>
<dbReference type="EC" id="2.1.1.203" evidence="2"/>
<proteinExistence type="predicted"/>
<feature type="region of interest" description="Disordered" evidence="1">
    <location>
        <begin position="29"/>
        <end position="67"/>
    </location>
</feature>
<feature type="compositionally biased region" description="Basic and acidic residues" evidence="1">
    <location>
        <begin position="40"/>
        <end position="59"/>
    </location>
</feature>
<dbReference type="PANTHER" id="PTHR22808">
    <property type="entry name" value="NCL1 YEAST -RELATED NOL1/NOP2/FMU SUN DOMAIN-CONTAINING"/>
    <property type="match status" value="1"/>
</dbReference>
<reference evidence="2 3" key="1">
    <citation type="submission" date="2020-06" db="EMBL/GenBank/DDBJ databases">
        <authorList>
            <person name="Li R."/>
            <person name="Bekaert M."/>
        </authorList>
    </citation>
    <scope>NUCLEOTIDE SEQUENCE [LARGE SCALE GENOMIC DNA]</scope>
    <source>
        <strain evidence="3">wild</strain>
    </source>
</reference>
<dbReference type="PANTHER" id="PTHR22808:SF1">
    <property type="entry name" value="RNA CYTOSINE-C(5)-METHYLTRANSFERASE NSUN2-RELATED"/>
    <property type="match status" value="1"/>
</dbReference>
<dbReference type="AlphaFoldDB" id="A0A6J8D6Y5"/>